<protein>
    <submittedName>
        <fullName evidence="3">Putative chromatin remodeling &amp; transcription regulator BTB-POZ family</fullName>
    </submittedName>
</protein>
<evidence type="ECO:0000313" key="4">
    <source>
        <dbReference type="Proteomes" id="UP000238479"/>
    </source>
</evidence>
<organism evidence="3 4">
    <name type="scientific">Rosa chinensis</name>
    <name type="common">China rose</name>
    <dbReference type="NCBI Taxonomy" id="74649"/>
    <lineage>
        <taxon>Eukaryota</taxon>
        <taxon>Viridiplantae</taxon>
        <taxon>Streptophyta</taxon>
        <taxon>Embryophyta</taxon>
        <taxon>Tracheophyta</taxon>
        <taxon>Spermatophyta</taxon>
        <taxon>Magnoliopsida</taxon>
        <taxon>eudicotyledons</taxon>
        <taxon>Gunneridae</taxon>
        <taxon>Pentapetalae</taxon>
        <taxon>rosids</taxon>
        <taxon>fabids</taxon>
        <taxon>Rosales</taxon>
        <taxon>Rosaceae</taxon>
        <taxon>Rosoideae</taxon>
        <taxon>Rosoideae incertae sedis</taxon>
        <taxon>Rosa</taxon>
    </lineage>
</organism>
<dbReference type="Proteomes" id="UP000238479">
    <property type="component" value="Chromosome 5"/>
</dbReference>
<name>A0A2P6QL75_ROSCH</name>
<feature type="domain" description="Potassium channel tetramerisation-type BTB" evidence="2">
    <location>
        <begin position="9"/>
        <end position="87"/>
    </location>
</feature>
<dbReference type="InterPro" id="IPR045068">
    <property type="entry name" value="BACURD1-3"/>
</dbReference>
<dbReference type="GO" id="GO:0051260">
    <property type="term" value="P:protein homooligomerization"/>
    <property type="evidence" value="ECO:0007669"/>
    <property type="project" value="InterPro"/>
</dbReference>
<dbReference type="Gene3D" id="3.30.710.10">
    <property type="entry name" value="Potassium Channel Kv1.1, Chain A"/>
    <property type="match status" value="1"/>
</dbReference>
<dbReference type="AlphaFoldDB" id="A0A2P6QL75"/>
<gene>
    <name evidence="3" type="ORF">RchiOBHm_Chr5g0074461</name>
</gene>
<dbReference type="InterPro" id="IPR003131">
    <property type="entry name" value="T1-type_BTB"/>
</dbReference>
<comment type="pathway">
    <text evidence="1">Protein modification; protein ubiquitination.</text>
</comment>
<accession>A0A2P6QL75</accession>
<dbReference type="PANTHER" id="PTHR11145:SF8">
    <property type="entry name" value="RE57120P"/>
    <property type="match status" value="1"/>
</dbReference>
<dbReference type="Pfam" id="PF02214">
    <property type="entry name" value="BTB_2"/>
    <property type="match status" value="1"/>
</dbReference>
<sequence length="92" mass="10523">MDSDSSSLVYLNVGGKKFCTYNDTLTRPEPNSMLATMFSGRHSLIQDHEGYTFIDRDGEYFGYILNWLRDSDVPSLKDSKYSQLRTEGGRIL</sequence>
<reference evidence="3 4" key="1">
    <citation type="journal article" date="2018" name="Nat. Genet.">
        <title>The Rosa genome provides new insights in the design of modern roses.</title>
        <authorList>
            <person name="Bendahmane M."/>
        </authorList>
    </citation>
    <scope>NUCLEOTIDE SEQUENCE [LARGE SCALE GENOMIC DNA]</scope>
    <source>
        <strain evidence="4">cv. Old Blush</strain>
    </source>
</reference>
<keyword evidence="4" id="KW-1185">Reference proteome</keyword>
<dbReference type="PANTHER" id="PTHR11145">
    <property type="entry name" value="BTB/POZ DOMAIN-CONTAINING ADAPTER FOR CUL3-MEDIATED RHOA DEGRADATION PROTEIN FAMILY MEMBER"/>
    <property type="match status" value="1"/>
</dbReference>
<evidence type="ECO:0000256" key="1">
    <source>
        <dbReference type="ARBA" id="ARBA00004906"/>
    </source>
</evidence>
<evidence type="ECO:0000313" key="3">
    <source>
        <dbReference type="EMBL" id="PRQ34925.1"/>
    </source>
</evidence>
<dbReference type="EMBL" id="PDCK01000043">
    <property type="protein sequence ID" value="PRQ34925.1"/>
    <property type="molecule type" value="Genomic_DNA"/>
</dbReference>
<dbReference type="Gramene" id="PRQ34925">
    <property type="protein sequence ID" value="PRQ34925"/>
    <property type="gene ID" value="RchiOBHm_Chr5g0074461"/>
</dbReference>
<dbReference type="InterPro" id="IPR011333">
    <property type="entry name" value="SKP1/BTB/POZ_sf"/>
</dbReference>
<dbReference type="OMA" id="FAMENFE"/>
<comment type="caution">
    <text evidence="3">The sequence shown here is derived from an EMBL/GenBank/DDBJ whole genome shotgun (WGS) entry which is preliminary data.</text>
</comment>
<proteinExistence type="predicted"/>
<dbReference type="SUPFAM" id="SSF54695">
    <property type="entry name" value="POZ domain"/>
    <property type="match status" value="1"/>
</dbReference>
<evidence type="ECO:0000259" key="2">
    <source>
        <dbReference type="Pfam" id="PF02214"/>
    </source>
</evidence>
<dbReference type="STRING" id="74649.A0A2P6QL75"/>